<comment type="caution">
    <text evidence="1">The sequence shown here is derived from an EMBL/GenBank/DDBJ whole genome shotgun (WGS) entry which is preliminary data.</text>
</comment>
<dbReference type="EMBL" id="JAHJDP010000085">
    <property type="protein sequence ID" value="MBU2692158.1"/>
    <property type="molecule type" value="Genomic_DNA"/>
</dbReference>
<dbReference type="InterPro" id="IPR026950">
    <property type="entry name" value="Caps_assemb_Wzi"/>
</dbReference>
<reference evidence="1" key="1">
    <citation type="submission" date="2021-05" db="EMBL/GenBank/DDBJ databases">
        <title>Energy efficiency and biological interactions define the core microbiome of deep oligotrophic groundwater.</title>
        <authorList>
            <person name="Mehrshad M."/>
            <person name="Lopez-Fernandez M."/>
            <person name="Bell E."/>
            <person name="Bernier-Latmani R."/>
            <person name="Bertilsson S."/>
            <person name="Dopson M."/>
        </authorList>
    </citation>
    <scope>NUCLEOTIDE SEQUENCE</scope>
    <source>
        <strain evidence="1">Modern_marine.mb.64</strain>
    </source>
</reference>
<name>A0A948RYW1_UNCEI</name>
<protein>
    <submittedName>
        <fullName evidence="1">Capsule assembly Wzi family protein</fullName>
    </submittedName>
</protein>
<dbReference type="Pfam" id="PF14052">
    <property type="entry name" value="Caps_assemb_Wzi"/>
    <property type="match status" value="1"/>
</dbReference>
<dbReference type="AlphaFoldDB" id="A0A948RYW1"/>
<proteinExistence type="predicted"/>
<accession>A0A948RYW1</accession>
<sequence>MPAKYIKEITQEIIIKIFGMLFILSVFCGPSAADEFELADIEPVWTWSYHLARLAAVPGGERGLEPGFLEFDYTKPREGSRLRRDLYDGWVVGEGGGCVLETGYRIPVGSHFVTRLRIRASAHGTDPDRVRVLEGGLWGATGPLAWSLGRQRFFWSSTPETSLLLSNNAAPFDALSLGSRRDWGLPLNLGGLRWQLLLAYLDDEHRVIPFPLLWGMRGSWNPAPQFSLELKRTVLFGGAGRTERLTPGDLLNLFLARGENLPEGERGPADSDQKLSYALRWRWPLPHFARIYAHQWGLQDLEISYEYGGEDALRRGFPTATGRLIGIRTRIRGWDISGTYAETVDDANRWYEHVVYESGYRYKGWVMSHPPGGDGRWVRVRFGRPWLAMQGFSIEGTWERGGVEDKPSWEVFRLNLRWWISPIPGLRLQAEGEMATLKTGSTATLQPRYPEPALRLSLIVGGTVQMGNGTN</sequence>
<dbReference type="Gene3D" id="2.40.160.130">
    <property type="entry name" value="Capsule assembly protein Wzi"/>
    <property type="match status" value="1"/>
</dbReference>
<gene>
    <name evidence="1" type="ORF">KJ970_14650</name>
</gene>
<evidence type="ECO:0000313" key="2">
    <source>
        <dbReference type="Proteomes" id="UP000777784"/>
    </source>
</evidence>
<dbReference type="Proteomes" id="UP000777784">
    <property type="component" value="Unassembled WGS sequence"/>
</dbReference>
<organism evidence="1 2">
    <name type="scientific">Eiseniibacteriota bacterium</name>
    <dbReference type="NCBI Taxonomy" id="2212470"/>
    <lineage>
        <taxon>Bacteria</taxon>
        <taxon>Candidatus Eiseniibacteriota</taxon>
    </lineage>
</organism>
<dbReference type="InterPro" id="IPR038636">
    <property type="entry name" value="Wzi_sf"/>
</dbReference>
<evidence type="ECO:0000313" key="1">
    <source>
        <dbReference type="EMBL" id="MBU2692158.1"/>
    </source>
</evidence>